<proteinExistence type="predicted"/>
<reference evidence="2" key="1">
    <citation type="submission" date="2019-09" db="EMBL/GenBank/DDBJ databases">
        <title>Antimicrobial potential of Antarctic Bacteria.</title>
        <authorList>
            <person name="Benaud N."/>
            <person name="Edwards R.J."/>
            <person name="Ferrari B.C."/>
        </authorList>
    </citation>
    <scope>NUCLEOTIDE SEQUENCE [LARGE SCALE GENOMIC DNA]</scope>
    <source>
        <strain evidence="2">INR9</strain>
    </source>
</reference>
<evidence type="ECO:0000313" key="2">
    <source>
        <dbReference type="Proteomes" id="UP000515511"/>
    </source>
</evidence>
<protein>
    <submittedName>
        <fullName evidence="1">Uncharacterized protein</fullName>
    </submittedName>
</protein>
<sequence>MTDERDEELEQRLREALVPAADNDEATAAFTLPPEAMRQHIAEVKGKAADAGAATAHVAAVLRTTQPTKVAPEEWLGQVLEVVTEAGSRYVIDTIDWTLQRVRGRDDQEDPEVAPASTLRRDGETLRLLRVIRLEVGRPAVFDVEPLRPDALWTRRTTTFLVEIRRVTDVEDTP</sequence>
<dbReference type="EMBL" id="CP043641">
    <property type="protein sequence ID" value="QNE35368.1"/>
    <property type="molecule type" value="Genomic_DNA"/>
</dbReference>
<dbReference type="KEGG" id="lse:F1C12_09660"/>
<dbReference type="AlphaFoldDB" id="A0A7G6YA53"/>
<evidence type="ECO:0000313" key="1">
    <source>
        <dbReference type="EMBL" id="QNE35368.1"/>
    </source>
</evidence>
<organism evidence="1 2">
    <name type="scientific">Leifsonia shinshuensis</name>
    <dbReference type="NCBI Taxonomy" id="150026"/>
    <lineage>
        <taxon>Bacteria</taxon>
        <taxon>Bacillati</taxon>
        <taxon>Actinomycetota</taxon>
        <taxon>Actinomycetes</taxon>
        <taxon>Micrococcales</taxon>
        <taxon>Microbacteriaceae</taxon>
        <taxon>Leifsonia</taxon>
    </lineage>
</organism>
<dbReference type="Proteomes" id="UP000515511">
    <property type="component" value="Chromosome"/>
</dbReference>
<accession>A0A7G6YA53</accession>
<dbReference type="RefSeq" id="WP_185278529.1">
    <property type="nucleotide sequence ID" value="NZ_CP043641.1"/>
</dbReference>
<gene>
    <name evidence="1" type="ORF">F1C12_09660</name>
</gene>
<name>A0A7G6YA53_9MICO</name>